<dbReference type="InterPro" id="IPR022973">
    <property type="entry name" value="Ribosomal_uL10_bac"/>
</dbReference>
<dbReference type="HAMAP" id="MF_00362">
    <property type="entry name" value="Ribosomal_uL10"/>
    <property type="match status" value="1"/>
</dbReference>
<keyword evidence="3 5" id="KW-0687">Ribonucleoprotein</keyword>
<sequence length="164" mass="18047">MMGIREEKAQLVQEISQKLRDSKSTIVADYRGLTVAEVTELRKTLREAGIEFKVLKNTMTRRATAELGLTELDAHLTGPTAIAFSYEDVVAPAKILNDFAKTHKALEIKAGVVEGRVVSLDEVTALATLPSREGLISMFLSVLQAPMRNFAYAVKQIADQKEQA</sequence>
<dbReference type="RefSeq" id="WP_380023571.1">
    <property type="nucleotide sequence ID" value="NZ_JBHSHC010000006.1"/>
</dbReference>
<dbReference type="PANTHER" id="PTHR11560">
    <property type="entry name" value="39S RIBOSOMAL PROTEIN L10, MITOCHONDRIAL"/>
    <property type="match status" value="1"/>
</dbReference>
<dbReference type="Gene3D" id="3.30.70.1730">
    <property type="match status" value="1"/>
</dbReference>
<dbReference type="CDD" id="cd05797">
    <property type="entry name" value="Ribosomal_L10"/>
    <property type="match status" value="1"/>
</dbReference>
<dbReference type="NCBIfam" id="NF000955">
    <property type="entry name" value="PRK00099.1-1"/>
    <property type="match status" value="1"/>
</dbReference>
<comment type="subunit">
    <text evidence="5">Part of the ribosomal stalk of the 50S ribosomal subunit. The N-terminus interacts with L11 and the large rRNA to form the base of the stalk. The C-terminus forms an elongated spine to which L12 dimers bind in a sequential fashion forming a multimeric L10(L12)X complex.</text>
</comment>
<dbReference type="GO" id="GO:0005840">
    <property type="term" value="C:ribosome"/>
    <property type="evidence" value="ECO:0007669"/>
    <property type="project" value="UniProtKB-KW"/>
</dbReference>
<dbReference type="InterPro" id="IPR043141">
    <property type="entry name" value="Ribosomal_uL10-like_sf"/>
</dbReference>
<keyword evidence="5" id="KW-0694">RNA-binding</keyword>
<dbReference type="Proteomes" id="UP001596002">
    <property type="component" value="Unassembled WGS sequence"/>
</dbReference>
<evidence type="ECO:0000256" key="1">
    <source>
        <dbReference type="ARBA" id="ARBA00008889"/>
    </source>
</evidence>
<proteinExistence type="inferred from homology"/>
<evidence type="ECO:0000256" key="4">
    <source>
        <dbReference type="ARBA" id="ARBA00035202"/>
    </source>
</evidence>
<evidence type="ECO:0000256" key="5">
    <source>
        <dbReference type="HAMAP-Rule" id="MF_00362"/>
    </source>
</evidence>
<evidence type="ECO:0000313" key="7">
    <source>
        <dbReference type="Proteomes" id="UP001596002"/>
    </source>
</evidence>
<evidence type="ECO:0000313" key="6">
    <source>
        <dbReference type="EMBL" id="MFC4765960.1"/>
    </source>
</evidence>
<reference evidence="7" key="1">
    <citation type="journal article" date="2019" name="Int. J. Syst. Evol. Microbiol.">
        <title>The Global Catalogue of Microorganisms (GCM) 10K type strain sequencing project: providing services to taxonomists for standard genome sequencing and annotation.</title>
        <authorList>
            <consortium name="The Broad Institute Genomics Platform"/>
            <consortium name="The Broad Institute Genome Sequencing Center for Infectious Disease"/>
            <person name="Wu L."/>
            <person name="Ma J."/>
        </authorList>
    </citation>
    <scope>NUCLEOTIDE SEQUENCE [LARGE SCALE GENOMIC DNA]</scope>
    <source>
        <strain evidence="7">WYCCWR 12678</strain>
    </source>
</reference>
<comment type="function">
    <text evidence="5">Forms part of the ribosomal stalk, playing a central role in the interaction of the ribosome with GTP-bound translation factors.</text>
</comment>
<keyword evidence="7" id="KW-1185">Reference proteome</keyword>
<dbReference type="SUPFAM" id="SSF160369">
    <property type="entry name" value="Ribosomal protein L10-like"/>
    <property type="match status" value="1"/>
</dbReference>
<evidence type="ECO:0000256" key="2">
    <source>
        <dbReference type="ARBA" id="ARBA00022980"/>
    </source>
</evidence>
<comment type="caution">
    <text evidence="6">The sequence shown here is derived from an EMBL/GenBank/DDBJ whole genome shotgun (WGS) entry which is preliminary data.</text>
</comment>
<evidence type="ECO:0000256" key="3">
    <source>
        <dbReference type="ARBA" id="ARBA00023274"/>
    </source>
</evidence>
<keyword evidence="5" id="KW-0699">rRNA-binding</keyword>
<dbReference type="InterPro" id="IPR001790">
    <property type="entry name" value="Ribosomal_uL10"/>
</dbReference>
<protein>
    <recommendedName>
        <fullName evidence="4 5">Large ribosomal subunit protein uL10</fullName>
    </recommendedName>
</protein>
<comment type="similarity">
    <text evidence="1 5">Belongs to the universal ribosomal protein uL10 family.</text>
</comment>
<accession>A0ABV9PV90</accession>
<dbReference type="InterPro" id="IPR002363">
    <property type="entry name" value="Ribosomal_uL10_CS_bac"/>
</dbReference>
<keyword evidence="2 5" id="KW-0689">Ribosomal protein</keyword>
<dbReference type="Pfam" id="PF00466">
    <property type="entry name" value="Ribosomal_L10"/>
    <property type="match status" value="1"/>
</dbReference>
<gene>
    <name evidence="5 6" type="primary">rplJ</name>
    <name evidence="6" type="ORF">ACFO8Q_00870</name>
</gene>
<dbReference type="InterPro" id="IPR047865">
    <property type="entry name" value="Ribosomal_uL10_bac_type"/>
</dbReference>
<name>A0ABV9PV90_9BACL</name>
<dbReference type="EMBL" id="JBHSHC010000006">
    <property type="protein sequence ID" value="MFC4765960.1"/>
    <property type="molecule type" value="Genomic_DNA"/>
</dbReference>
<organism evidence="6 7">
    <name type="scientific">Effusibacillus consociatus</name>
    <dbReference type="NCBI Taxonomy" id="1117041"/>
    <lineage>
        <taxon>Bacteria</taxon>
        <taxon>Bacillati</taxon>
        <taxon>Bacillota</taxon>
        <taxon>Bacilli</taxon>
        <taxon>Bacillales</taxon>
        <taxon>Alicyclobacillaceae</taxon>
        <taxon>Effusibacillus</taxon>
    </lineage>
</organism>
<dbReference type="Gene3D" id="6.10.250.290">
    <property type="match status" value="1"/>
</dbReference>
<dbReference type="PROSITE" id="PS01109">
    <property type="entry name" value="RIBOSOMAL_L10"/>
    <property type="match status" value="1"/>
</dbReference>